<proteinExistence type="inferred from homology"/>
<comment type="caution">
    <text evidence="20">The sequence shown here is derived from an EMBL/GenBank/DDBJ whole genome shotgun (WGS) entry which is preliminary data.</text>
</comment>
<keyword evidence="7" id="KW-1278">Translocase</keyword>
<dbReference type="PANTHER" id="PTHR22888:SF9">
    <property type="entry name" value="CYTOCHROME C OXIDASE SUBUNIT 2"/>
    <property type="match status" value="1"/>
</dbReference>
<reference evidence="21" key="1">
    <citation type="journal article" date="2019" name="Int. J. Syst. Evol. Microbiol.">
        <title>The Global Catalogue of Microorganisms (GCM) 10K type strain sequencing project: providing services to taxonomists for standard genome sequencing and annotation.</title>
        <authorList>
            <consortium name="The Broad Institute Genomics Platform"/>
            <consortium name="The Broad Institute Genome Sequencing Center for Infectious Disease"/>
            <person name="Wu L."/>
            <person name="Ma J."/>
        </authorList>
    </citation>
    <scope>NUCLEOTIDE SEQUENCE [LARGE SCALE GENOMIC DNA]</scope>
    <source>
        <strain evidence="21">CCUG 43117</strain>
    </source>
</reference>
<dbReference type="PROSITE" id="PS00078">
    <property type="entry name" value="COX2"/>
    <property type="match status" value="1"/>
</dbReference>
<dbReference type="PROSITE" id="PS50857">
    <property type="entry name" value="COX2_CUA"/>
    <property type="match status" value="1"/>
</dbReference>
<dbReference type="InterPro" id="IPR034210">
    <property type="entry name" value="CcO_II_C"/>
</dbReference>
<dbReference type="EMBL" id="JBHSLU010000007">
    <property type="protein sequence ID" value="MFC5504479.1"/>
    <property type="molecule type" value="Genomic_DNA"/>
</dbReference>
<dbReference type="Pfam" id="PF00116">
    <property type="entry name" value="COX2"/>
    <property type="match status" value="1"/>
</dbReference>
<keyword evidence="8 14" id="KW-0249">Electron transport</keyword>
<organism evidence="20 21">
    <name type="scientific">Bosea massiliensis</name>
    <dbReference type="NCBI Taxonomy" id="151419"/>
    <lineage>
        <taxon>Bacteria</taxon>
        <taxon>Pseudomonadati</taxon>
        <taxon>Pseudomonadota</taxon>
        <taxon>Alphaproteobacteria</taxon>
        <taxon>Hyphomicrobiales</taxon>
        <taxon>Boseaceae</taxon>
        <taxon>Bosea</taxon>
    </lineage>
</organism>
<comment type="catalytic activity">
    <reaction evidence="13 15">
        <text>4 Fe(II)-[cytochrome c] + O2 + 8 H(+)(in) = 4 Fe(III)-[cytochrome c] + 2 H2O + 4 H(+)(out)</text>
        <dbReference type="Rhea" id="RHEA:11436"/>
        <dbReference type="Rhea" id="RHEA-COMP:10350"/>
        <dbReference type="Rhea" id="RHEA-COMP:14399"/>
        <dbReference type="ChEBI" id="CHEBI:15377"/>
        <dbReference type="ChEBI" id="CHEBI:15378"/>
        <dbReference type="ChEBI" id="CHEBI:15379"/>
        <dbReference type="ChEBI" id="CHEBI:29033"/>
        <dbReference type="ChEBI" id="CHEBI:29034"/>
        <dbReference type="EC" id="7.1.1.9"/>
    </reaction>
</comment>
<evidence type="ECO:0000256" key="17">
    <source>
        <dbReference type="SAM" id="SignalP"/>
    </source>
</evidence>
<feature type="transmembrane region" description="Helical" evidence="16">
    <location>
        <begin position="58"/>
        <end position="79"/>
    </location>
</feature>
<dbReference type="PRINTS" id="PR01166">
    <property type="entry name" value="CYCOXIDASEII"/>
</dbReference>
<keyword evidence="9 16" id="KW-1133">Transmembrane helix</keyword>
<evidence type="ECO:0000256" key="6">
    <source>
        <dbReference type="ARBA" id="ARBA00022723"/>
    </source>
</evidence>
<evidence type="ECO:0000256" key="14">
    <source>
        <dbReference type="RuleBase" id="RU000456"/>
    </source>
</evidence>
<comment type="cofactor">
    <cofactor evidence="15">
        <name>Cu cation</name>
        <dbReference type="ChEBI" id="CHEBI:23378"/>
    </cofactor>
    <text evidence="15">Binds a copper A center.</text>
</comment>
<comment type="subcellular location">
    <subcellularLocation>
        <location evidence="14">Cell membrane</location>
        <topology evidence="14">Multi-pass membrane protein</topology>
    </subcellularLocation>
    <subcellularLocation>
        <location evidence="1">Membrane</location>
        <topology evidence="1">Multi-pass membrane protein</topology>
    </subcellularLocation>
</comment>
<keyword evidence="3 14" id="KW-0813">Transport</keyword>
<dbReference type="InterPro" id="IPR011759">
    <property type="entry name" value="Cyt_c_oxidase_su2_TM_dom"/>
</dbReference>
<keyword evidence="11 16" id="KW-0472">Membrane</keyword>
<dbReference type="InterPro" id="IPR036257">
    <property type="entry name" value="Cyt_c_oxidase_su2_TM_sf"/>
</dbReference>
<feature type="domain" description="Cytochrome oxidase subunit II transmembrane region profile" evidence="19">
    <location>
        <begin position="33"/>
        <end position="128"/>
    </location>
</feature>
<accession>A0ABW0NVR8</accession>
<evidence type="ECO:0000256" key="9">
    <source>
        <dbReference type="ARBA" id="ARBA00022989"/>
    </source>
</evidence>
<keyword evidence="21" id="KW-1185">Reference proteome</keyword>
<evidence type="ECO:0000259" key="19">
    <source>
        <dbReference type="PROSITE" id="PS50999"/>
    </source>
</evidence>
<protein>
    <recommendedName>
        <fullName evidence="15">Cytochrome c oxidase subunit 2</fullName>
        <ecNumber evidence="15">7.1.1.9</ecNumber>
    </recommendedName>
</protein>
<evidence type="ECO:0000256" key="1">
    <source>
        <dbReference type="ARBA" id="ARBA00004141"/>
    </source>
</evidence>
<dbReference type="InterPro" id="IPR014222">
    <property type="entry name" value="Cyt_c_oxidase_su2"/>
</dbReference>
<dbReference type="PROSITE" id="PS50999">
    <property type="entry name" value="COX2_TM"/>
    <property type="match status" value="1"/>
</dbReference>
<dbReference type="SUPFAM" id="SSF81464">
    <property type="entry name" value="Cytochrome c oxidase subunit II-like, transmembrane region"/>
    <property type="match status" value="1"/>
</dbReference>
<gene>
    <name evidence="20" type="primary">coxB</name>
    <name evidence="20" type="ORF">ACFPN9_04325</name>
</gene>
<evidence type="ECO:0000256" key="16">
    <source>
        <dbReference type="SAM" id="Phobius"/>
    </source>
</evidence>
<evidence type="ECO:0000256" key="8">
    <source>
        <dbReference type="ARBA" id="ARBA00022982"/>
    </source>
</evidence>
<dbReference type="InterPro" id="IPR008972">
    <property type="entry name" value="Cupredoxin"/>
</dbReference>
<evidence type="ECO:0000259" key="18">
    <source>
        <dbReference type="PROSITE" id="PS50857"/>
    </source>
</evidence>
<comment type="function">
    <text evidence="12 15">Subunits I and II form the functional core of the enzyme complex. Electrons originating in cytochrome c are transferred via heme a and Cu(A) to the binuclear center formed by heme a3 and Cu(B).</text>
</comment>
<dbReference type="SUPFAM" id="SSF49503">
    <property type="entry name" value="Cupredoxins"/>
    <property type="match status" value="1"/>
</dbReference>
<feature type="domain" description="Cytochrome oxidase subunit II copper A binding" evidence="18">
    <location>
        <begin position="129"/>
        <end position="273"/>
    </location>
</feature>
<dbReference type="Proteomes" id="UP001596060">
    <property type="component" value="Unassembled WGS sequence"/>
</dbReference>
<keyword evidence="10 15" id="KW-0186">Copper</keyword>
<dbReference type="InterPro" id="IPR001505">
    <property type="entry name" value="Copper_CuA"/>
</dbReference>
<evidence type="ECO:0000256" key="7">
    <source>
        <dbReference type="ARBA" id="ARBA00022967"/>
    </source>
</evidence>
<dbReference type="RefSeq" id="WP_066721195.1">
    <property type="nucleotide sequence ID" value="NZ_JBHSLU010000007.1"/>
</dbReference>
<keyword evidence="4 14" id="KW-0679">Respiratory chain</keyword>
<dbReference type="EC" id="7.1.1.9" evidence="15"/>
<dbReference type="PANTHER" id="PTHR22888">
    <property type="entry name" value="CYTOCHROME C OXIDASE, SUBUNIT II"/>
    <property type="match status" value="1"/>
</dbReference>
<dbReference type="Gene3D" id="1.10.287.90">
    <property type="match status" value="1"/>
</dbReference>
<evidence type="ECO:0000256" key="4">
    <source>
        <dbReference type="ARBA" id="ARBA00022660"/>
    </source>
</evidence>
<keyword evidence="6 15" id="KW-0479">Metal-binding</keyword>
<evidence type="ECO:0000256" key="10">
    <source>
        <dbReference type="ARBA" id="ARBA00023008"/>
    </source>
</evidence>
<dbReference type="NCBIfam" id="TIGR02866">
    <property type="entry name" value="CoxB"/>
    <property type="match status" value="1"/>
</dbReference>
<dbReference type="Pfam" id="PF02790">
    <property type="entry name" value="COX2_TM"/>
    <property type="match status" value="1"/>
</dbReference>
<evidence type="ECO:0000256" key="13">
    <source>
        <dbReference type="ARBA" id="ARBA00047816"/>
    </source>
</evidence>
<evidence type="ECO:0000313" key="21">
    <source>
        <dbReference type="Proteomes" id="UP001596060"/>
    </source>
</evidence>
<keyword evidence="5 14" id="KW-0812">Transmembrane</keyword>
<dbReference type="InterPro" id="IPR002429">
    <property type="entry name" value="CcO_II-like_C"/>
</dbReference>
<sequence>MRFLSRTPATLAASALAVAAALLPEAALAGTGMPSPWQLNLQGAVTEVAAYIHWFHDWLNVIIFAITLFVLALLIYVCWRFSEKANPTPSKTTHNALLEVAWTVIPVLILVVIAIPSFRLLKLQLEVPPADITVKVTGKQWYWSYEYPQDGGAFTFDSLMLDEKQRAEAIAGNKIAAAEAPRLLAVDNEAVVPVGKIVRVQVTAADVIHKFTVPSFGVKIDAIPGRLNETWFKADREGIYYGQCSFVCGQNHAYMPIAFRVVSQERYAAWLAESKQKFANAGDAAGKIAAAGE</sequence>
<evidence type="ECO:0000313" key="20">
    <source>
        <dbReference type="EMBL" id="MFC5504479.1"/>
    </source>
</evidence>
<dbReference type="CDD" id="cd13912">
    <property type="entry name" value="CcO_II_C"/>
    <property type="match status" value="1"/>
</dbReference>
<evidence type="ECO:0000256" key="15">
    <source>
        <dbReference type="RuleBase" id="RU004024"/>
    </source>
</evidence>
<name>A0ABW0NVR8_9HYPH</name>
<feature type="chain" id="PRO_5046203154" description="Cytochrome c oxidase subunit 2" evidence="17">
    <location>
        <begin position="30"/>
        <end position="293"/>
    </location>
</feature>
<evidence type="ECO:0000256" key="12">
    <source>
        <dbReference type="ARBA" id="ARBA00024688"/>
    </source>
</evidence>
<evidence type="ECO:0000256" key="5">
    <source>
        <dbReference type="ARBA" id="ARBA00022692"/>
    </source>
</evidence>
<comment type="similarity">
    <text evidence="2 14">Belongs to the cytochrome c oxidase subunit 2 family.</text>
</comment>
<evidence type="ECO:0000256" key="2">
    <source>
        <dbReference type="ARBA" id="ARBA00007866"/>
    </source>
</evidence>
<feature type="signal peptide" evidence="17">
    <location>
        <begin position="1"/>
        <end position="29"/>
    </location>
</feature>
<keyword evidence="17" id="KW-0732">Signal</keyword>
<evidence type="ECO:0000256" key="11">
    <source>
        <dbReference type="ARBA" id="ARBA00023136"/>
    </source>
</evidence>
<dbReference type="Gene3D" id="2.60.40.420">
    <property type="entry name" value="Cupredoxins - blue copper proteins"/>
    <property type="match status" value="1"/>
</dbReference>
<dbReference type="InterPro" id="IPR045187">
    <property type="entry name" value="CcO_II"/>
</dbReference>
<feature type="transmembrane region" description="Helical" evidence="16">
    <location>
        <begin position="100"/>
        <end position="121"/>
    </location>
</feature>
<evidence type="ECO:0000256" key="3">
    <source>
        <dbReference type="ARBA" id="ARBA00022448"/>
    </source>
</evidence>